<dbReference type="EMBL" id="LAZR01068222">
    <property type="protein sequence ID" value="KKK50044.1"/>
    <property type="molecule type" value="Genomic_DNA"/>
</dbReference>
<protein>
    <submittedName>
        <fullName evidence="1">Uncharacterized protein</fullName>
    </submittedName>
</protein>
<sequence length="205" mass="23898">MNHISFTIIGIFAIVSLLFPTPTFANYASQINWELIVISSKPACSGYHYYIVEKYHDISEKYLGLYQLDNKAYSPQCMTELKYLTEYEKPHDLDLLILVYDREKGREDLHSQNIGGIYIHEGDDLSRNHTIIFCDCSNFEYSDPVWILSHELSHFVLNNLGFDLKVAEKEIHELDDKFDFCVEVEYNEEDCSSIKTRIETDRSSV</sequence>
<gene>
    <name evidence="1" type="ORF">LCGC14_3128970</name>
</gene>
<proteinExistence type="predicted"/>
<evidence type="ECO:0000313" key="1">
    <source>
        <dbReference type="EMBL" id="KKK50044.1"/>
    </source>
</evidence>
<feature type="non-terminal residue" evidence="1">
    <location>
        <position position="205"/>
    </location>
</feature>
<comment type="caution">
    <text evidence="1">The sequence shown here is derived from an EMBL/GenBank/DDBJ whole genome shotgun (WGS) entry which is preliminary data.</text>
</comment>
<accession>A0A0F8Y7C2</accession>
<name>A0A0F8Y7C2_9ZZZZ</name>
<dbReference type="AlphaFoldDB" id="A0A0F8Y7C2"/>
<organism evidence="1">
    <name type="scientific">marine sediment metagenome</name>
    <dbReference type="NCBI Taxonomy" id="412755"/>
    <lineage>
        <taxon>unclassified sequences</taxon>
        <taxon>metagenomes</taxon>
        <taxon>ecological metagenomes</taxon>
    </lineage>
</organism>
<reference evidence="1" key="1">
    <citation type="journal article" date="2015" name="Nature">
        <title>Complex archaea that bridge the gap between prokaryotes and eukaryotes.</title>
        <authorList>
            <person name="Spang A."/>
            <person name="Saw J.H."/>
            <person name="Jorgensen S.L."/>
            <person name="Zaremba-Niedzwiedzka K."/>
            <person name="Martijn J."/>
            <person name="Lind A.E."/>
            <person name="van Eijk R."/>
            <person name="Schleper C."/>
            <person name="Guy L."/>
            <person name="Ettema T.J."/>
        </authorList>
    </citation>
    <scope>NUCLEOTIDE SEQUENCE</scope>
</reference>